<dbReference type="AlphaFoldDB" id="A0A1Y2K7Y8"/>
<dbReference type="Pfam" id="PF15607">
    <property type="entry name" value="Ntox44"/>
    <property type="match status" value="1"/>
</dbReference>
<dbReference type="InterPro" id="IPR028946">
    <property type="entry name" value="Ntox44"/>
</dbReference>
<gene>
    <name evidence="3" type="ORF">MAIT1_01079</name>
</gene>
<feature type="domain" description="Bacterial toxin 44" evidence="2">
    <location>
        <begin position="352"/>
        <end position="460"/>
    </location>
</feature>
<dbReference type="EMBL" id="LVJN01000016">
    <property type="protein sequence ID" value="OSM06122.1"/>
    <property type="molecule type" value="Genomic_DNA"/>
</dbReference>
<dbReference type="Proteomes" id="UP000194003">
    <property type="component" value="Unassembled WGS sequence"/>
</dbReference>
<proteinExistence type="predicted"/>
<sequence length="472" mass="52635">MKGQIMYDDYGVTNLWSPFSDAFAPQDPWETVNQARQRKEQAWMQQVRQRTYANQGLDGAPPAFGEPVPYGMDQTMLAAHDLHQEDPTAGITWRPEAGQSDPHLEQHAADALSERAFGQASAFLSAPTLQTPRNLEEFRTLPGMDDHYVATRRQGMLGLNEAPSSQTPGYGAATDAARQEWRNNTLHGPTVGAIHQQVQNGVAQNLTQRQQVGQAFGLDPFTGEPRNPQGYPRNLHQNAQGAPIAAGQLLPRVNQTLTAMGAQPISLADTRNVIMNQPGQQKPLQTTGQHYQIPEQQGVEDYDGWSQVQPVKPKWATESPNLENPPLYGWEDVDKKIEWTVENGSKWATIPWINKVRPHGEWDFKHDENRKAEPWAPRERAGNVTYGATCVAAGYDPQTCLRAGGLLELPGENLKMDGWMEKQPDGSLIPRDGRPWDSDPESCKGEDRDDCRAVKQGIQHGLQWLKNNPGRR</sequence>
<organism evidence="3 4">
    <name type="scientific">Magnetofaba australis IT-1</name>
    <dbReference type="NCBI Taxonomy" id="1434232"/>
    <lineage>
        <taxon>Bacteria</taxon>
        <taxon>Pseudomonadati</taxon>
        <taxon>Pseudomonadota</taxon>
        <taxon>Magnetococcia</taxon>
        <taxon>Magnetococcales</taxon>
        <taxon>Magnetococcaceae</taxon>
        <taxon>Magnetofaba</taxon>
    </lineage>
</organism>
<evidence type="ECO:0000256" key="1">
    <source>
        <dbReference type="SAM" id="MobiDB-lite"/>
    </source>
</evidence>
<feature type="compositionally biased region" description="Basic and acidic residues" evidence="1">
    <location>
        <begin position="431"/>
        <end position="448"/>
    </location>
</feature>
<comment type="caution">
    <text evidence="3">The sequence shown here is derived from an EMBL/GenBank/DDBJ whole genome shotgun (WGS) entry which is preliminary data.</text>
</comment>
<keyword evidence="4" id="KW-1185">Reference proteome</keyword>
<feature type="region of interest" description="Disordered" evidence="1">
    <location>
        <begin position="425"/>
        <end position="448"/>
    </location>
</feature>
<protein>
    <recommendedName>
        <fullName evidence="2">Bacterial toxin 44 domain-containing protein</fullName>
    </recommendedName>
</protein>
<reference evidence="3 4" key="1">
    <citation type="journal article" date="2016" name="BMC Genomics">
        <title>Combined genomic and structural analyses of a cultured magnetotactic bacterium reveals its niche adaptation to a dynamic environment.</title>
        <authorList>
            <person name="Araujo A.C."/>
            <person name="Morillo V."/>
            <person name="Cypriano J."/>
            <person name="Teixeira L.C."/>
            <person name="Leao P."/>
            <person name="Lyra S."/>
            <person name="Almeida L.G."/>
            <person name="Bazylinski D.A."/>
            <person name="Vasconcellos A.T."/>
            <person name="Abreu F."/>
            <person name="Lins U."/>
        </authorList>
    </citation>
    <scope>NUCLEOTIDE SEQUENCE [LARGE SCALE GENOMIC DNA]</scope>
    <source>
        <strain evidence="3 4">IT-1</strain>
    </source>
</reference>
<accession>A0A1Y2K7Y8</accession>
<evidence type="ECO:0000259" key="2">
    <source>
        <dbReference type="Pfam" id="PF15607"/>
    </source>
</evidence>
<evidence type="ECO:0000313" key="4">
    <source>
        <dbReference type="Proteomes" id="UP000194003"/>
    </source>
</evidence>
<name>A0A1Y2K7Y8_9PROT</name>
<evidence type="ECO:0000313" key="3">
    <source>
        <dbReference type="EMBL" id="OSM06122.1"/>
    </source>
</evidence>